<evidence type="ECO:0000313" key="2">
    <source>
        <dbReference type="Proteomes" id="UP000442619"/>
    </source>
</evidence>
<dbReference type="RefSeq" id="WP_154514901.1">
    <property type="nucleotide sequence ID" value="NZ_VUNM01000007.1"/>
</dbReference>
<dbReference type="AlphaFoldDB" id="A0A844FSF8"/>
<dbReference type="SUPFAM" id="SSF52540">
    <property type="entry name" value="P-loop containing nucleoside triphosphate hydrolases"/>
    <property type="match status" value="1"/>
</dbReference>
<name>A0A844FSF8_9FIRM</name>
<dbReference type="InterPro" id="IPR027417">
    <property type="entry name" value="P-loop_NTPase"/>
</dbReference>
<accession>A0A844FSF8</accession>
<protein>
    <submittedName>
        <fullName evidence="1">Uncharacterized protein</fullName>
    </submittedName>
</protein>
<sequence>MIVAGYSSVGKTTFAKAHQNIIDLHVMPYKYSNLSELNNKYYDESIKAAPELILNIDWRYDYYDKLISLDKSEPNKIIVIPTDIQIMNWLECD</sequence>
<gene>
    <name evidence="1" type="ORF">FYJ79_04535</name>
</gene>
<dbReference type="EMBL" id="VUNM01000007">
    <property type="protein sequence ID" value="MST88847.1"/>
    <property type="molecule type" value="Genomic_DNA"/>
</dbReference>
<keyword evidence="2" id="KW-1185">Reference proteome</keyword>
<organism evidence="1 2">
    <name type="scientific">Sharpea porci</name>
    <dbReference type="NCBI Taxonomy" id="2652286"/>
    <lineage>
        <taxon>Bacteria</taxon>
        <taxon>Bacillati</taxon>
        <taxon>Bacillota</taxon>
        <taxon>Erysipelotrichia</taxon>
        <taxon>Erysipelotrichales</taxon>
        <taxon>Coprobacillaceae</taxon>
        <taxon>Sharpea</taxon>
    </lineage>
</organism>
<dbReference type="Proteomes" id="UP000442619">
    <property type="component" value="Unassembled WGS sequence"/>
</dbReference>
<proteinExistence type="predicted"/>
<evidence type="ECO:0000313" key="1">
    <source>
        <dbReference type="EMBL" id="MST88847.1"/>
    </source>
</evidence>
<reference evidence="1 2" key="1">
    <citation type="submission" date="2019-08" db="EMBL/GenBank/DDBJ databases">
        <title>In-depth cultivation of the pig gut microbiome towards novel bacterial diversity and tailored functional studies.</title>
        <authorList>
            <person name="Wylensek D."/>
            <person name="Hitch T.C.A."/>
            <person name="Clavel T."/>
        </authorList>
    </citation>
    <scope>NUCLEOTIDE SEQUENCE [LARGE SCALE GENOMIC DNA]</scope>
    <source>
        <strain evidence="1 2">CA-Schmier-601-WT-3</strain>
    </source>
</reference>
<comment type="caution">
    <text evidence="1">The sequence shown here is derived from an EMBL/GenBank/DDBJ whole genome shotgun (WGS) entry which is preliminary data.</text>
</comment>